<proteinExistence type="inferred from homology"/>
<dbReference type="Gene3D" id="3.40.50.300">
    <property type="entry name" value="P-loop containing nucleotide triphosphate hydrolases"/>
    <property type="match status" value="1"/>
</dbReference>
<protein>
    <recommendedName>
        <fullName evidence="3 11">Shikimate kinase</fullName>
        <shortName evidence="11">SK</shortName>
        <ecNumber evidence="3 11">2.7.1.71</ecNumber>
    </recommendedName>
</protein>
<dbReference type="SUPFAM" id="SSF52540">
    <property type="entry name" value="P-loop containing nucleoside triphosphate hydrolases"/>
    <property type="match status" value="1"/>
</dbReference>
<feature type="binding site" evidence="11">
    <location>
        <position position="84"/>
    </location>
    <ligand>
        <name>substrate</name>
    </ligand>
</feature>
<dbReference type="Pfam" id="PF01202">
    <property type="entry name" value="SKI"/>
    <property type="match status" value="1"/>
</dbReference>
<evidence type="ECO:0000256" key="10">
    <source>
        <dbReference type="ARBA" id="ARBA00048567"/>
    </source>
</evidence>
<evidence type="ECO:0000256" key="7">
    <source>
        <dbReference type="ARBA" id="ARBA00022777"/>
    </source>
</evidence>
<dbReference type="HAMAP" id="MF_00109">
    <property type="entry name" value="Shikimate_kinase"/>
    <property type="match status" value="1"/>
</dbReference>
<evidence type="ECO:0000313" key="13">
    <source>
        <dbReference type="Proteomes" id="UP001501645"/>
    </source>
</evidence>
<evidence type="ECO:0000256" key="9">
    <source>
        <dbReference type="ARBA" id="ARBA00023141"/>
    </source>
</evidence>
<gene>
    <name evidence="11" type="primary">aroK</name>
    <name evidence="12" type="ORF">GCM10023351_04230</name>
</gene>
<feature type="binding site" evidence="11">
    <location>
        <position position="22"/>
    </location>
    <ligand>
        <name>Mg(2+)</name>
        <dbReference type="ChEBI" id="CHEBI:18420"/>
    </ligand>
</feature>
<accession>A0ABP8ZSR3</accession>
<keyword evidence="11" id="KW-0460">Magnesium</keyword>
<dbReference type="PANTHER" id="PTHR21087:SF16">
    <property type="entry name" value="SHIKIMATE KINASE 1, CHLOROPLASTIC"/>
    <property type="match status" value="1"/>
</dbReference>
<evidence type="ECO:0000256" key="8">
    <source>
        <dbReference type="ARBA" id="ARBA00022840"/>
    </source>
</evidence>
<comment type="pathway">
    <text evidence="1 11">Metabolic intermediate biosynthesis; chorismate biosynthesis; chorismate from D-erythrose 4-phosphate and phosphoenolpyruvate: step 5/7.</text>
</comment>
<reference evidence="13" key="1">
    <citation type="journal article" date="2019" name="Int. J. Syst. Evol. Microbiol.">
        <title>The Global Catalogue of Microorganisms (GCM) 10K type strain sequencing project: providing services to taxonomists for standard genome sequencing and annotation.</title>
        <authorList>
            <consortium name="The Broad Institute Genomics Platform"/>
            <consortium name="The Broad Institute Genome Sequencing Center for Infectious Disease"/>
            <person name="Wu L."/>
            <person name="Ma J."/>
        </authorList>
    </citation>
    <scope>NUCLEOTIDE SEQUENCE [LARGE SCALE GENOMIC DNA]</scope>
    <source>
        <strain evidence="13">JCM 18537</strain>
    </source>
</reference>
<comment type="catalytic activity">
    <reaction evidence="10 11">
        <text>shikimate + ATP = 3-phosphoshikimate + ADP + H(+)</text>
        <dbReference type="Rhea" id="RHEA:13121"/>
        <dbReference type="ChEBI" id="CHEBI:15378"/>
        <dbReference type="ChEBI" id="CHEBI:30616"/>
        <dbReference type="ChEBI" id="CHEBI:36208"/>
        <dbReference type="ChEBI" id="CHEBI:145989"/>
        <dbReference type="ChEBI" id="CHEBI:456216"/>
        <dbReference type="EC" id="2.7.1.71"/>
    </reaction>
</comment>
<feature type="binding site" evidence="11">
    <location>
        <begin position="18"/>
        <end position="23"/>
    </location>
    <ligand>
        <name>ATP</name>
        <dbReference type="ChEBI" id="CHEBI:30616"/>
    </ligand>
</feature>
<comment type="function">
    <text evidence="11">Catalyzes the specific phosphorylation of the 3-hydroxyl group of shikimic acid using ATP as a cosubstrate.</text>
</comment>
<evidence type="ECO:0000256" key="4">
    <source>
        <dbReference type="ARBA" id="ARBA00022605"/>
    </source>
</evidence>
<dbReference type="InterPro" id="IPR000623">
    <property type="entry name" value="Shikimate_kinase/TSH1"/>
</dbReference>
<keyword evidence="7 11" id="KW-0418">Kinase</keyword>
<feature type="binding site" evidence="11">
    <location>
        <position position="140"/>
    </location>
    <ligand>
        <name>substrate</name>
    </ligand>
</feature>
<feature type="binding site" evidence="11">
    <location>
        <position position="120"/>
    </location>
    <ligand>
        <name>ATP</name>
        <dbReference type="ChEBI" id="CHEBI:30616"/>
    </ligand>
</feature>
<sequence>MTPTSEPAGAVVFVGPMGAGKSSLGRRVARALGLPFTDTDSEIVRTHGPIAEIFVREGEERFRALERDAVARALADGGVVALGGGAVLAAETRALLRDHRVVLLTVDEKTIAARIRGQKRPLLNAGDDPVAEWVRIRDARAALYDEVADRAFDTSKGPTQATVDRIVAWLRGDEDARPEAAQEEDR</sequence>
<comment type="cofactor">
    <cofactor evidence="11">
        <name>Mg(2+)</name>
        <dbReference type="ChEBI" id="CHEBI:18420"/>
    </cofactor>
    <text evidence="11">Binds 1 Mg(2+) ion per subunit.</text>
</comment>
<comment type="subcellular location">
    <subcellularLocation>
        <location evidence="11">Cytoplasm</location>
    </subcellularLocation>
</comment>
<dbReference type="InterPro" id="IPR031322">
    <property type="entry name" value="Shikimate/glucono_kinase"/>
</dbReference>
<keyword evidence="4 11" id="KW-0028">Amino-acid biosynthesis</keyword>
<evidence type="ECO:0000256" key="3">
    <source>
        <dbReference type="ARBA" id="ARBA00012154"/>
    </source>
</evidence>
<dbReference type="EMBL" id="BAABKO010000001">
    <property type="protein sequence ID" value="GAA4764611.1"/>
    <property type="molecule type" value="Genomic_DNA"/>
</dbReference>
<dbReference type="PROSITE" id="PS01128">
    <property type="entry name" value="SHIKIMATE_KINASE"/>
    <property type="match status" value="1"/>
</dbReference>
<organism evidence="12 13">
    <name type="scientific">Microbacterium gilvum</name>
    <dbReference type="NCBI Taxonomy" id="1336204"/>
    <lineage>
        <taxon>Bacteria</taxon>
        <taxon>Bacillati</taxon>
        <taxon>Actinomycetota</taxon>
        <taxon>Actinomycetes</taxon>
        <taxon>Micrococcales</taxon>
        <taxon>Microbacteriaceae</taxon>
        <taxon>Microbacterium</taxon>
    </lineage>
</organism>
<dbReference type="PANTHER" id="PTHR21087">
    <property type="entry name" value="SHIKIMATE KINASE"/>
    <property type="match status" value="1"/>
</dbReference>
<dbReference type="EC" id="2.7.1.71" evidence="3 11"/>
<dbReference type="InterPro" id="IPR023000">
    <property type="entry name" value="Shikimate_kinase_CS"/>
</dbReference>
<comment type="similarity">
    <text evidence="2 11">Belongs to the shikimate kinase family.</text>
</comment>
<keyword evidence="8 11" id="KW-0067">ATP-binding</keyword>
<keyword evidence="9 11" id="KW-0057">Aromatic amino acid biosynthesis</keyword>
<dbReference type="GO" id="GO:0016301">
    <property type="term" value="F:kinase activity"/>
    <property type="evidence" value="ECO:0007669"/>
    <property type="project" value="UniProtKB-KW"/>
</dbReference>
<evidence type="ECO:0000256" key="2">
    <source>
        <dbReference type="ARBA" id="ARBA00006997"/>
    </source>
</evidence>
<feature type="binding site" evidence="11">
    <location>
        <position position="40"/>
    </location>
    <ligand>
        <name>substrate</name>
    </ligand>
</feature>
<feature type="binding site" evidence="11">
    <location>
        <position position="63"/>
    </location>
    <ligand>
        <name>substrate</name>
    </ligand>
</feature>
<comment type="subunit">
    <text evidence="11">Monomer.</text>
</comment>
<keyword evidence="13" id="KW-1185">Reference proteome</keyword>
<keyword evidence="6 11" id="KW-0547">Nucleotide-binding</keyword>
<dbReference type="PRINTS" id="PR01100">
    <property type="entry name" value="SHIKIMTKNASE"/>
</dbReference>
<comment type="caution">
    <text evidence="12">The sequence shown here is derived from an EMBL/GenBank/DDBJ whole genome shotgun (WGS) entry which is preliminary data.</text>
</comment>
<keyword evidence="5 11" id="KW-0808">Transferase</keyword>
<dbReference type="InterPro" id="IPR027417">
    <property type="entry name" value="P-loop_NTPase"/>
</dbReference>
<comment type="caution">
    <text evidence="11">Lacks conserved residue(s) required for the propagation of feature annotation.</text>
</comment>
<evidence type="ECO:0000256" key="11">
    <source>
        <dbReference type="HAMAP-Rule" id="MF_00109"/>
    </source>
</evidence>
<evidence type="ECO:0000256" key="5">
    <source>
        <dbReference type="ARBA" id="ARBA00022679"/>
    </source>
</evidence>
<keyword evidence="11" id="KW-0963">Cytoplasm</keyword>
<evidence type="ECO:0000256" key="6">
    <source>
        <dbReference type="ARBA" id="ARBA00022741"/>
    </source>
</evidence>
<keyword evidence="11" id="KW-0479">Metal-binding</keyword>
<evidence type="ECO:0000313" key="12">
    <source>
        <dbReference type="EMBL" id="GAA4764611.1"/>
    </source>
</evidence>
<name>A0ABP8ZSR3_9MICO</name>
<dbReference type="RefSeq" id="WP_345435460.1">
    <property type="nucleotide sequence ID" value="NZ_BAABKO010000001.1"/>
</dbReference>
<dbReference type="Proteomes" id="UP001501645">
    <property type="component" value="Unassembled WGS sequence"/>
</dbReference>
<evidence type="ECO:0000256" key="1">
    <source>
        <dbReference type="ARBA" id="ARBA00004842"/>
    </source>
</evidence>